<feature type="compositionally biased region" description="Polar residues" evidence="1">
    <location>
        <begin position="13"/>
        <end position="22"/>
    </location>
</feature>
<dbReference type="PROSITE" id="PS50172">
    <property type="entry name" value="BRCT"/>
    <property type="match status" value="1"/>
</dbReference>
<evidence type="ECO:0000259" key="2">
    <source>
        <dbReference type="PROSITE" id="PS50172"/>
    </source>
</evidence>
<dbReference type="GeneID" id="37123050"/>
<dbReference type="Proteomes" id="UP000247647">
    <property type="component" value="Unassembled WGS sequence"/>
</dbReference>
<evidence type="ECO:0000313" key="4">
    <source>
        <dbReference type="Proteomes" id="UP000247647"/>
    </source>
</evidence>
<dbReference type="Gene3D" id="3.40.50.10190">
    <property type="entry name" value="BRCT domain"/>
    <property type="match status" value="1"/>
</dbReference>
<feature type="non-terminal residue" evidence="3">
    <location>
        <position position="330"/>
    </location>
</feature>
<reference evidence="3" key="1">
    <citation type="submission" date="2016-12" db="EMBL/GenBank/DDBJ databases">
        <title>The genomes of Aspergillus section Nigri reveals drivers in fungal speciation.</title>
        <authorList>
            <consortium name="DOE Joint Genome Institute"/>
            <person name="Vesth T.C."/>
            <person name="Nybo J."/>
            <person name="Theobald S."/>
            <person name="Brandl J."/>
            <person name="Frisvad J.C."/>
            <person name="Nielsen K.F."/>
            <person name="Lyhne E.K."/>
            <person name="Kogle M.E."/>
            <person name="Kuo A."/>
            <person name="Riley R."/>
            <person name="Clum A."/>
            <person name="Nolan M."/>
            <person name="Lipzen A."/>
            <person name="Salamov A."/>
            <person name="Henrissat B."/>
            <person name="Wiebenga A."/>
            <person name="De Vries R.P."/>
            <person name="Grigoriev I.V."/>
            <person name="Mortensen U.H."/>
            <person name="Andersen M.R."/>
            <person name="Baker S.E."/>
        </authorList>
    </citation>
    <scope>NUCLEOTIDE SEQUENCE [LARGE SCALE GENOMIC DNA]</scope>
    <source>
        <strain evidence="3">CBS 115656</strain>
    </source>
</reference>
<sequence length="330" mass="36317">MTDKKLWYPLQPPNKTHTNNNFTLPSQLNLHRRYYYSAMPPPPPSKPPTLPTNHLTFDTWNSSSTGHQIADPGSSRGITSWRETRREKLTRQFGAGRGDCTYDSDGKSKGEWVVTQIPAELQKQKQQGDIRSMFGVSKPKSTPPSQYTISMMSKKGCEISSSLKRDATSLNNHEQKKRIRIDHQDDNGNKITDTNTDTESISRRENNASTSTSTSTSTIFSSLTIHINGQTTPTVSDHKLKHLLISHGANLSLHMHRGVTHVILGEPNTPSSSSSSIKSGIKAAGAGGGLAAGKLQKEIQRGGWKGVKLVRVQWAMDSIAAGKRLSEAKY</sequence>
<feature type="domain" description="BRCT" evidence="2">
    <location>
        <begin position="215"/>
        <end position="330"/>
    </location>
</feature>
<feature type="region of interest" description="Disordered" evidence="1">
    <location>
        <begin position="1"/>
        <end position="22"/>
    </location>
</feature>
<dbReference type="InterPro" id="IPR036420">
    <property type="entry name" value="BRCT_dom_sf"/>
</dbReference>
<name>A0A318YD37_ASPNB</name>
<accession>A0A318YD37</accession>
<dbReference type="InterPro" id="IPR001357">
    <property type="entry name" value="BRCT_dom"/>
</dbReference>
<proteinExistence type="predicted"/>
<keyword evidence="4" id="KW-1185">Reference proteome</keyword>
<evidence type="ECO:0000256" key="1">
    <source>
        <dbReference type="SAM" id="MobiDB-lite"/>
    </source>
</evidence>
<feature type="region of interest" description="Disordered" evidence="1">
    <location>
        <begin position="160"/>
        <end position="215"/>
    </location>
</feature>
<feature type="compositionally biased region" description="Polar residues" evidence="1">
    <location>
        <begin position="189"/>
        <end position="199"/>
    </location>
</feature>
<dbReference type="EMBL" id="KZ821468">
    <property type="protein sequence ID" value="PYH32351.1"/>
    <property type="molecule type" value="Genomic_DNA"/>
</dbReference>
<dbReference type="SUPFAM" id="SSF52113">
    <property type="entry name" value="BRCT domain"/>
    <property type="match status" value="1"/>
</dbReference>
<dbReference type="RefSeq" id="XP_025477829.1">
    <property type="nucleotide sequence ID" value="XM_025620594.1"/>
</dbReference>
<dbReference type="OrthoDB" id="427711at2759"/>
<gene>
    <name evidence="3" type="ORF">BO87DRAFT_338566</name>
</gene>
<dbReference type="AlphaFoldDB" id="A0A318YD37"/>
<organism evidence="3 4">
    <name type="scientific">Aspergillus neoniger (strain CBS 115656)</name>
    <dbReference type="NCBI Taxonomy" id="1448310"/>
    <lineage>
        <taxon>Eukaryota</taxon>
        <taxon>Fungi</taxon>
        <taxon>Dikarya</taxon>
        <taxon>Ascomycota</taxon>
        <taxon>Pezizomycotina</taxon>
        <taxon>Eurotiomycetes</taxon>
        <taxon>Eurotiomycetidae</taxon>
        <taxon>Eurotiales</taxon>
        <taxon>Aspergillaceae</taxon>
        <taxon>Aspergillus</taxon>
        <taxon>Aspergillus subgen. Circumdati</taxon>
    </lineage>
</organism>
<evidence type="ECO:0000313" key="3">
    <source>
        <dbReference type="EMBL" id="PYH32351.1"/>
    </source>
</evidence>
<protein>
    <recommendedName>
        <fullName evidence="2">BRCT domain-containing protein</fullName>
    </recommendedName>
</protein>